<evidence type="ECO:0008006" key="4">
    <source>
        <dbReference type="Google" id="ProtNLM"/>
    </source>
</evidence>
<evidence type="ECO:0000256" key="1">
    <source>
        <dbReference type="SAM" id="MobiDB-lite"/>
    </source>
</evidence>
<accession>A0ABQ4SRB2</accession>
<proteinExistence type="predicted"/>
<name>A0ABQ4SRB2_9HYPH</name>
<feature type="region of interest" description="Disordered" evidence="1">
    <location>
        <begin position="266"/>
        <end position="328"/>
    </location>
</feature>
<sequence length="328" mass="35293">MFLPRLIGVVGLAGAGKSTLAGILQREHGYERQRLAAPLKGMTAAFLRSAGLPEAEVLDRVDGGRKEEEIPGFGCTTRHVMQTIGTEWGRKCVGGDVWLRLARAQVERAWGEGKRVVVDDVRFLNEADAIEAMGGFLIRVDRPGLVAGSHPSEQEQARIVAHWTVRNEGDLIDLETALTSAFVFARHTAGIAAWRTPNGGRHFNNAFAHALLVKSLGATAKLSQAGRRRMSLSVRFRCCGFPPAHAGCRRDAQRCSPGAAACPRRPIPRPPGRWRTGPMSSRTSGPWRGPPPGMIAELGRGASPAGTVGGHPRRPAERSRSGFGRGVT</sequence>
<dbReference type="InterPro" id="IPR048444">
    <property type="entry name" value="DNMK"/>
</dbReference>
<organism evidence="2 3">
    <name type="scientific">Methylobacterium jeotgali</name>
    <dbReference type="NCBI Taxonomy" id="381630"/>
    <lineage>
        <taxon>Bacteria</taxon>
        <taxon>Pseudomonadati</taxon>
        <taxon>Pseudomonadota</taxon>
        <taxon>Alphaproteobacteria</taxon>
        <taxon>Hyphomicrobiales</taxon>
        <taxon>Methylobacteriaceae</taxon>
        <taxon>Methylobacterium</taxon>
    </lineage>
</organism>
<keyword evidence="3" id="KW-1185">Reference proteome</keyword>
<evidence type="ECO:0000313" key="3">
    <source>
        <dbReference type="Proteomes" id="UP001055102"/>
    </source>
</evidence>
<gene>
    <name evidence="2" type="ORF">AOPFMNJM_0981</name>
</gene>
<comment type="caution">
    <text evidence="2">The sequence shown here is derived from an EMBL/GenBank/DDBJ whole genome shotgun (WGS) entry which is preliminary data.</text>
</comment>
<reference evidence="2" key="1">
    <citation type="journal article" date="2021" name="Front. Microbiol.">
        <title>Comprehensive Comparative Genomics and Phenotyping of Methylobacterium Species.</title>
        <authorList>
            <person name="Alessa O."/>
            <person name="Ogura Y."/>
            <person name="Fujitani Y."/>
            <person name="Takami H."/>
            <person name="Hayashi T."/>
            <person name="Sahin N."/>
            <person name="Tani A."/>
        </authorList>
    </citation>
    <scope>NUCLEOTIDE SEQUENCE</scope>
    <source>
        <strain evidence="2">LMG 23639</strain>
    </source>
</reference>
<dbReference type="Gene3D" id="3.40.50.300">
    <property type="entry name" value="P-loop containing nucleotide triphosphate hydrolases"/>
    <property type="match status" value="1"/>
</dbReference>
<protein>
    <recommendedName>
        <fullName evidence="4">Deoxynucleotide monophosphate kinase</fullName>
    </recommendedName>
</protein>
<reference evidence="2" key="2">
    <citation type="submission" date="2021-08" db="EMBL/GenBank/DDBJ databases">
        <authorList>
            <person name="Tani A."/>
            <person name="Ola A."/>
            <person name="Ogura Y."/>
            <person name="Katsura K."/>
            <person name="Hayashi T."/>
        </authorList>
    </citation>
    <scope>NUCLEOTIDE SEQUENCE</scope>
    <source>
        <strain evidence="2">LMG 23639</strain>
    </source>
</reference>
<dbReference type="Pfam" id="PF21448">
    <property type="entry name" value="DNMK"/>
    <property type="match status" value="1"/>
</dbReference>
<dbReference type="EMBL" id="BPQR01000016">
    <property type="protein sequence ID" value="GJE05677.1"/>
    <property type="molecule type" value="Genomic_DNA"/>
</dbReference>
<dbReference type="InterPro" id="IPR027417">
    <property type="entry name" value="P-loop_NTPase"/>
</dbReference>
<evidence type="ECO:0000313" key="2">
    <source>
        <dbReference type="EMBL" id="GJE05677.1"/>
    </source>
</evidence>
<dbReference type="SUPFAM" id="SSF52540">
    <property type="entry name" value="P-loop containing nucleoside triphosphate hydrolases"/>
    <property type="match status" value="1"/>
</dbReference>
<dbReference type="Proteomes" id="UP001055102">
    <property type="component" value="Unassembled WGS sequence"/>
</dbReference>